<comment type="caution">
    <text evidence="1">The sequence shown here is derived from an EMBL/GenBank/DDBJ whole genome shotgun (WGS) entry which is preliminary data.</text>
</comment>
<reference evidence="1" key="1">
    <citation type="journal article" date="2020" name="Environ. Microbiol.">
        <title>The novel and transferable erm(51) gene confers Macrolides, Lincosamides, and Streptogramins B (MLSB) resistance to clonal Rhodococcus equi in the environment.</title>
        <authorList>
            <person name="Huber L."/>
            <person name="Giguere S."/>
            <person name="Slovis N.M."/>
            <person name="Alvarez-Narvaez S."/>
            <person name="Hart K.A."/>
            <person name="Greiter M."/>
            <person name="Morris E.R.A."/>
            <person name="Cohen N.D."/>
        </authorList>
    </citation>
    <scope>NUCLEOTIDE SEQUENCE</scope>
    <source>
        <strain evidence="1">Lh_116_1</strain>
    </source>
</reference>
<name>A0A9Q5EWM4_RHOHA</name>
<organism evidence="1 2">
    <name type="scientific">Rhodococcus hoagii</name>
    <name type="common">Corynebacterium equii</name>
    <dbReference type="NCBI Taxonomy" id="43767"/>
    <lineage>
        <taxon>Bacteria</taxon>
        <taxon>Bacillati</taxon>
        <taxon>Actinomycetota</taxon>
        <taxon>Actinomycetes</taxon>
        <taxon>Mycobacteriales</taxon>
        <taxon>Nocardiaceae</taxon>
        <taxon>Prescottella</taxon>
    </lineage>
</organism>
<proteinExistence type="predicted"/>
<dbReference type="AlphaFoldDB" id="A0A9Q5EWM4"/>
<dbReference type="Proteomes" id="UP000603463">
    <property type="component" value="Unassembled WGS sequence"/>
</dbReference>
<evidence type="ECO:0000313" key="2">
    <source>
        <dbReference type="Proteomes" id="UP000603463"/>
    </source>
</evidence>
<dbReference type="EMBL" id="WVBC01000002">
    <property type="protein sequence ID" value="NKT77221.1"/>
    <property type="molecule type" value="Genomic_DNA"/>
</dbReference>
<gene>
    <name evidence="1" type="ORF">GS882_03165</name>
</gene>
<evidence type="ECO:0000313" key="1">
    <source>
        <dbReference type="EMBL" id="NKT77221.1"/>
    </source>
</evidence>
<sequence length="94" mass="10371">MASKDIYNLDVFVEGMLPDAEQNPRLVLELCGRQLMRVGRERDLLAEILIQLIDIGDETAKAVAEERGITSGDLDALREIIDAARKADGERSSS</sequence>
<accession>A0A9Q5EWM4</accession>
<protein>
    <submittedName>
        <fullName evidence="1">Uncharacterized protein</fullName>
    </submittedName>
</protein>